<dbReference type="PANTHER" id="PTHR15462:SF8">
    <property type="entry name" value="SERINE PROTEASE"/>
    <property type="match status" value="1"/>
</dbReference>
<dbReference type="Pfam" id="PF13365">
    <property type="entry name" value="Trypsin_2"/>
    <property type="match status" value="1"/>
</dbReference>
<evidence type="ECO:0000256" key="6">
    <source>
        <dbReference type="RuleBase" id="RU004296"/>
    </source>
</evidence>
<evidence type="ECO:0000256" key="1">
    <source>
        <dbReference type="ARBA" id="ARBA00008764"/>
    </source>
</evidence>
<evidence type="ECO:0000256" key="4">
    <source>
        <dbReference type="ARBA" id="ARBA00022801"/>
    </source>
</evidence>
<dbReference type="GO" id="GO:0016787">
    <property type="term" value="F:hydrolase activity"/>
    <property type="evidence" value="ECO:0007669"/>
    <property type="project" value="UniProtKB-KW"/>
</dbReference>
<protein>
    <recommendedName>
        <fullName evidence="6">Serine protease</fullName>
        <ecNumber evidence="6">3.4.21.-</ecNumber>
    </recommendedName>
</protein>
<dbReference type="InterPro" id="IPR008256">
    <property type="entry name" value="Peptidase_S1B"/>
</dbReference>
<dbReference type="SUPFAM" id="SSF50494">
    <property type="entry name" value="Trypsin-like serine proteases"/>
    <property type="match status" value="1"/>
</dbReference>
<sequence>MTQSPRVSIVFPPDTRVRIQATETYPYSATGQLQLKFKANPQTTYIGTGTLIGDTYVLTAAHNLWDSALGGYATSVVFTPGRNADAAPFGTAPASALYVPEDYITAAPPSLLTDPNGGVVKDVTPFLSDFALIQLAKAAPLAAGRCRVQAYTDQTILNSPVILSGYPVDRQPAGSQWMWQSQPGQVRPSGDSGEHFLFYTLSTYGGQSGAGLLIPDNTSRGICGVHVAGDAQLKTNFAVRINAENLDTIQAWQHSGKMGHAMEDA</sequence>
<dbReference type="EMBL" id="JBHLYR010000025">
    <property type="protein sequence ID" value="MFB9991912.1"/>
    <property type="molecule type" value="Genomic_DNA"/>
</dbReference>
<dbReference type="PRINTS" id="PR00839">
    <property type="entry name" value="V8PROTEASE"/>
</dbReference>
<evidence type="ECO:0000256" key="3">
    <source>
        <dbReference type="ARBA" id="ARBA00022729"/>
    </source>
</evidence>
<keyword evidence="8" id="KW-1185">Reference proteome</keyword>
<gene>
    <name evidence="7" type="ORF">ACFFLM_08025</name>
</gene>
<accession>A0ABV6AY30</accession>
<dbReference type="RefSeq" id="WP_380007841.1">
    <property type="nucleotide sequence ID" value="NZ_JBHLYR010000025.1"/>
</dbReference>
<dbReference type="Gene3D" id="2.40.10.10">
    <property type="entry name" value="Trypsin-like serine proteases"/>
    <property type="match status" value="2"/>
</dbReference>
<dbReference type="EC" id="3.4.21.-" evidence="6"/>
<evidence type="ECO:0000256" key="5">
    <source>
        <dbReference type="ARBA" id="ARBA00022825"/>
    </source>
</evidence>
<organism evidence="7 8">
    <name type="scientific">Deinococcus oregonensis</name>
    <dbReference type="NCBI Taxonomy" id="1805970"/>
    <lineage>
        <taxon>Bacteria</taxon>
        <taxon>Thermotogati</taxon>
        <taxon>Deinococcota</taxon>
        <taxon>Deinococci</taxon>
        <taxon>Deinococcales</taxon>
        <taxon>Deinococcaceae</taxon>
        <taxon>Deinococcus</taxon>
    </lineage>
</organism>
<dbReference type="InterPro" id="IPR009003">
    <property type="entry name" value="Peptidase_S1_PA"/>
</dbReference>
<evidence type="ECO:0000313" key="8">
    <source>
        <dbReference type="Proteomes" id="UP001589733"/>
    </source>
</evidence>
<keyword evidence="4 6" id="KW-0378">Hydrolase</keyword>
<proteinExistence type="inferred from homology"/>
<evidence type="ECO:0000256" key="2">
    <source>
        <dbReference type="ARBA" id="ARBA00022670"/>
    </source>
</evidence>
<keyword evidence="5 6" id="KW-0720">Serine protease</keyword>
<evidence type="ECO:0000313" key="7">
    <source>
        <dbReference type="EMBL" id="MFB9991912.1"/>
    </source>
</evidence>
<dbReference type="InterPro" id="IPR043504">
    <property type="entry name" value="Peptidase_S1_PA_chymotrypsin"/>
</dbReference>
<reference evidence="7 8" key="1">
    <citation type="submission" date="2024-09" db="EMBL/GenBank/DDBJ databases">
        <authorList>
            <person name="Sun Q."/>
            <person name="Mori K."/>
        </authorList>
    </citation>
    <scope>NUCLEOTIDE SEQUENCE [LARGE SCALE GENOMIC DNA]</scope>
    <source>
        <strain evidence="7 8">JCM 13503</strain>
    </source>
</reference>
<comment type="caution">
    <text evidence="7">The sequence shown here is derived from an EMBL/GenBank/DDBJ whole genome shotgun (WGS) entry which is preliminary data.</text>
</comment>
<name>A0ABV6AY30_9DEIO</name>
<comment type="similarity">
    <text evidence="1 6">Belongs to the peptidase S1B family.</text>
</comment>
<dbReference type="InterPro" id="IPR050966">
    <property type="entry name" value="Glutamyl_endopeptidase"/>
</dbReference>
<keyword evidence="2 6" id="KW-0645">Protease</keyword>
<dbReference type="Proteomes" id="UP001589733">
    <property type="component" value="Unassembled WGS sequence"/>
</dbReference>
<keyword evidence="3" id="KW-0732">Signal</keyword>
<dbReference type="PANTHER" id="PTHR15462">
    <property type="entry name" value="SERINE PROTEASE"/>
    <property type="match status" value="1"/>
</dbReference>